<name>A0ABQ8H2I1_9ROSI</name>
<dbReference type="EMBL" id="JAFEMO010000015">
    <property type="protein sequence ID" value="KAH7544419.1"/>
    <property type="molecule type" value="Genomic_DNA"/>
</dbReference>
<feature type="domain" description="DRBM" evidence="4">
    <location>
        <begin position="231"/>
        <end position="294"/>
    </location>
</feature>
<dbReference type="PROSITE" id="PS50137">
    <property type="entry name" value="DS_RBD"/>
    <property type="match status" value="2"/>
</dbReference>
<dbReference type="Pfam" id="PF00035">
    <property type="entry name" value="dsrm"/>
    <property type="match status" value="2"/>
</dbReference>
<dbReference type="InterPro" id="IPR036389">
    <property type="entry name" value="RNase_III_sf"/>
</dbReference>
<gene>
    <name evidence="6" type="ORF">JRO89_XS15G0164400</name>
</gene>
<dbReference type="PROSITE" id="PS50142">
    <property type="entry name" value="RNASE_3_2"/>
    <property type="match status" value="1"/>
</dbReference>
<feature type="domain" description="DRBM" evidence="4">
    <location>
        <begin position="317"/>
        <end position="432"/>
    </location>
</feature>
<keyword evidence="2 3" id="KW-0694">RNA-binding</keyword>
<dbReference type="SUPFAM" id="SSF54768">
    <property type="entry name" value="dsRNA-binding domain-like"/>
    <property type="match status" value="2"/>
</dbReference>
<evidence type="ECO:0000256" key="2">
    <source>
        <dbReference type="ARBA" id="ARBA00022884"/>
    </source>
</evidence>
<keyword evidence="7" id="KW-1185">Reference proteome</keyword>
<feature type="domain" description="RNase III" evidence="5">
    <location>
        <begin position="61"/>
        <end position="203"/>
    </location>
</feature>
<organism evidence="6 7">
    <name type="scientific">Xanthoceras sorbifolium</name>
    <dbReference type="NCBI Taxonomy" id="99658"/>
    <lineage>
        <taxon>Eukaryota</taxon>
        <taxon>Viridiplantae</taxon>
        <taxon>Streptophyta</taxon>
        <taxon>Embryophyta</taxon>
        <taxon>Tracheophyta</taxon>
        <taxon>Spermatophyta</taxon>
        <taxon>Magnoliopsida</taxon>
        <taxon>eudicotyledons</taxon>
        <taxon>Gunneridae</taxon>
        <taxon>Pentapetalae</taxon>
        <taxon>rosids</taxon>
        <taxon>malvids</taxon>
        <taxon>Sapindales</taxon>
        <taxon>Sapindaceae</taxon>
        <taxon>Xanthoceroideae</taxon>
        <taxon>Xanthoceras</taxon>
    </lineage>
</organism>
<protein>
    <submittedName>
        <fullName evidence="6">Uncharacterized protein</fullName>
    </submittedName>
</protein>
<dbReference type="InterPro" id="IPR000999">
    <property type="entry name" value="RNase_III_dom"/>
</dbReference>
<dbReference type="Pfam" id="PF00636">
    <property type="entry name" value="Ribonuclease_3"/>
    <property type="match status" value="1"/>
</dbReference>
<dbReference type="SUPFAM" id="SSF69065">
    <property type="entry name" value="RNase III domain-like"/>
    <property type="match status" value="1"/>
</dbReference>
<dbReference type="PANTHER" id="PTHR14950:SF49">
    <property type="entry name" value="RIBONUCLEASE 3-LIKE PROTEIN 2-RELATED"/>
    <property type="match status" value="1"/>
</dbReference>
<dbReference type="CDD" id="cd00593">
    <property type="entry name" value="RIBOc"/>
    <property type="match status" value="1"/>
</dbReference>
<dbReference type="SMART" id="SM00535">
    <property type="entry name" value="RIBOc"/>
    <property type="match status" value="1"/>
</dbReference>
<dbReference type="Gene3D" id="1.10.1520.10">
    <property type="entry name" value="Ribonuclease III domain"/>
    <property type="match status" value="1"/>
</dbReference>
<keyword evidence="1" id="KW-0378">Hydrolase</keyword>
<comment type="caution">
    <text evidence="6">The sequence shown here is derived from an EMBL/GenBank/DDBJ whole genome shotgun (WGS) entry which is preliminary data.</text>
</comment>
<reference evidence="6 7" key="1">
    <citation type="submission" date="2021-02" db="EMBL/GenBank/DDBJ databases">
        <title>Plant Genome Project.</title>
        <authorList>
            <person name="Zhang R.-G."/>
        </authorList>
    </citation>
    <scope>NUCLEOTIDE SEQUENCE [LARGE SCALE GENOMIC DNA]</scope>
    <source>
        <tissue evidence="6">Leaves</tissue>
    </source>
</reference>
<evidence type="ECO:0000313" key="7">
    <source>
        <dbReference type="Proteomes" id="UP000827721"/>
    </source>
</evidence>
<dbReference type="InterPro" id="IPR014720">
    <property type="entry name" value="dsRBD_dom"/>
</dbReference>
<sequence length="436" mass="47972">MSSARDSTLITGAALKTMGPEFCDTSTHSSGSPTPTITSDPLVTLSALSSSPPSSDMEAAVFYVETILSYSFKNKRLLEEALTHSSYTDSASYQRLEFIGDAALGLALSNYVFLAYPQLDPGQLSLLRAANISTEKLARVAVKHGFYRFVRHSAVALDDKVREFAEAVRQEDDAAVYGGSVKAPKILADIVESIAAAIYVDVNFDLQRLWVIFRGLLEPIITLDDLKHQPQPVTLLFELCQKQGKQVYIKHWRAKTKTIASVFVDGQFVASGSSDQKEIAKLNAAKEALHKLSHSMPINVGMFEVFNDIDGKFEIEGAKQKLHELCCKKKWPKPTYKLICDLLMNLAINFASLGLADHVSLDGKGNYLSLPLCLPRTCRIEKDEGPAHDKKFVSSVQIAIPDGVLFMEGDEKSRVKDAENCAASLMIRALQESTFL</sequence>
<evidence type="ECO:0000259" key="4">
    <source>
        <dbReference type="PROSITE" id="PS50137"/>
    </source>
</evidence>
<evidence type="ECO:0000313" key="6">
    <source>
        <dbReference type="EMBL" id="KAH7544419.1"/>
    </source>
</evidence>
<evidence type="ECO:0000256" key="3">
    <source>
        <dbReference type="PROSITE-ProRule" id="PRU00266"/>
    </source>
</evidence>
<evidence type="ECO:0000259" key="5">
    <source>
        <dbReference type="PROSITE" id="PS50142"/>
    </source>
</evidence>
<dbReference type="SMART" id="SM00358">
    <property type="entry name" value="DSRM"/>
    <property type="match status" value="2"/>
</dbReference>
<accession>A0ABQ8H2I1</accession>
<dbReference type="PANTHER" id="PTHR14950">
    <property type="entry name" value="DICER-RELATED"/>
    <property type="match status" value="1"/>
</dbReference>
<dbReference type="Proteomes" id="UP000827721">
    <property type="component" value="Unassembled WGS sequence"/>
</dbReference>
<proteinExistence type="predicted"/>
<dbReference type="Gene3D" id="3.30.160.20">
    <property type="match status" value="2"/>
</dbReference>
<evidence type="ECO:0000256" key="1">
    <source>
        <dbReference type="ARBA" id="ARBA00022801"/>
    </source>
</evidence>